<sequence length="25" mass="2747">MDELQRLADRGNTTAAEQLAELTAE</sequence>
<evidence type="ECO:0000313" key="2">
    <source>
        <dbReference type="EMBL" id="SFE25294.1"/>
    </source>
</evidence>
<gene>
    <name evidence="2" type="ORF">SAMN02787118_101114</name>
</gene>
<proteinExistence type="predicted"/>
<feature type="region of interest" description="Disordered" evidence="1">
    <location>
        <begin position="1"/>
        <end position="25"/>
    </location>
</feature>
<evidence type="ECO:0000313" key="3">
    <source>
        <dbReference type="Proteomes" id="UP000181942"/>
    </source>
</evidence>
<accession>A0A1I1Z0B8</accession>
<name>A0A1I1Z0B8_9ACTN</name>
<dbReference type="Proteomes" id="UP000181942">
    <property type="component" value="Unassembled WGS sequence"/>
</dbReference>
<feature type="compositionally biased region" description="Low complexity" evidence="1">
    <location>
        <begin position="13"/>
        <end position="25"/>
    </location>
</feature>
<organism evidence="2 3">
    <name type="scientific">Streptomyces mirabilis</name>
    <dbReference type="NCBI Taxonomy" id="68239"/>
    <lineage>
        <taxon>Bacteria</taxon>
        <taxon>Bacillati</taxon>
        <taxon>Actinomycetota</taxon>
        <taxon>Actinomycetes</taxon>
        <taxon>Kitasatosporales</taxon>
        <taxon>Streptomycetaceae</taxon>
        <taxon>Streptomyces</taxon>
    </lineage>
</organism>
<evidence type="ECO:0000256" key="1">
    <source>
        <dbReference type="SAM" id="MobiDB-lite"/>
    </source>
</evidence>
<reference evidence="2 3" key="1">
    <citation type="submission" date="2016-10" db="EMBL/GenBank/DDBJ databases">
        <authorList>
            <person name="de Groot N.N."/>
        </authorList>
    </citation>
    <scope>NUCLEOTIDE SEQUENCE [LARGE SCALE GENOMIC DNA]</scope>
    <source>
        <strain evidence="2 3">OK461</strain>
    </source>
</reference>
<dbReference type="AlphaFoldDB" id="A0A1I1Z0B8"/>
<dbReference type="EMBL" id="FONR01000001">
    <property type="protein sequence ID" value="SFE25294.1"/>
    <property type="molecule type" value="Genomic_DNA"/>
</dbReference>
<protein>
    <submittedName>
        <fullName evidence="2">Uncharacterized protein</fullName>
    </submittedName>
</protein>